<dbReference type="GO" id="GO:0043565">
    <property type="term" value="F:sequence-specific DNA binding"/>
    <property type="evidence" value="ECO:0007669"/>
    <property type="project" value="TreeGrafter"/>
</dbReference>
<dbReference type="GO" id="GO:0003700">
    <property type="term" value="F:DNA-binding transcription factor activity"/>
    <property type="evidence" value="ECO:0007669"/>
    <property type="project" value="InterPro"/>
</dbReference>
<feature type="domain" description="HTH lysR-type" evidence="5">
    <location>
        <begin position="3"/>
        <end position="60"/>
    </location>
</feature>
<dbReference type="EMBL" id="WJWF01000032">
    <property type="protein sequence ID" value="MRL38415.1"/>
    <property type="molecule type" value="Genomic_DNA"/>
</dbReference>
<evidence type="ECO:0000256" key="1">
    <source>
        <dbReference type="ARBA" id="ARBA00009437"/>
    </source>
</evidence>
<dbReference type="InterPro" id="IPR000847">
    <property type="entry name" value="LysR_HTH_N"/>
</dbReference>
<dbReference type="PANTHER" id="PTHR30537">
    <property type="entry name" value="HTH-TYPE TRANSCRIPTIONAL REGULATOR"/>
    <property type="match status" value="1"/>
</dbReference>
<reference evidence="7" key="1">
    <citation type="submission" date="2019-03" db="EMBL/GenBank/DDBJ databases">
        <authorList>
            <consortium name="Pathogen Informatics"/>
        </authorList>
    </citation>
    <scope>NUCLEOTIDE SEQUENCE</scope>
    <source>
        <strain evidence="7">5012STDY7626362</strain>
    </source>
</reference>
<dbReference type="FunFam" id="1.10.10.10:FF:000001">
    <property type="entry name" value="LysR family transcriptional regulator"/>
    <property type="match status" value="1"/>
</dbReference>
<evidence type="ECO:0000256" key="3">
    <source>
        <dbReference type="ARBA" id="ARBA00023125"/>
    </source>
</evidence>
<keyword evidence="3" id="KW-0238">DNA-binding</keyword>
<dbReference type="InterPro" id="IPR005119">
    <property type="entry name" value="LysR_subst-bd"/>
</dbReference>
<dbReference type="Pfam" id="PF03466">
    <property type="entry name" value="LysR_substrate"/>
    <property type="match status" value="1"/>
</dbReference>
<dbReference type="RefSeq" id="WP_135699488.1">
    <property type="nucleotide sequence ID" value="NZ_CAXOCO010000029.1"/>
</dbReference>
<sequence length="297" mass="33530">MLDKLTGMRALVVVVQTGSFVAAADRLGMSPQMVARHIATLEKQLETRLLNRTTRRQSLTPAGSLYYRRCETILQAIDSADREASSTSGVLAGTLRLNAPVTFGRYVLVDFLSTFLERYPKMRIELVLTDDVINPASEDFDLVIRIGELDKKLRLAAKPLPAYRFIACAAPQYLTKYGHPEQPSDLKHHECLVFAPWSAGLTHYWPFASTEGPAEVMVNSRLAINDWGAILEAALRGTGVLIGYEKELRRLINREKLVPVLENFTIPSREMHLLYDPSRVNESRYQVFIDEMIDYLS</sequence>
<dbReference type="SUPFAM" id="SSF53850">
    <property type="entry name" value="Periplasmic binding protein-like II"/>
    <property type="match status" value="1"/>
</dbReference>
<dbReference type="Gene3D" id="3.40.190.290">
    <property type="match status" value="1"/>
</dbReference>
<dbReference type="Gene3D" id="1.10.10.10">
    <property type="entry name" value="Winged helix-like DNA-binding domain superfamily/Winged helix DNA-binding domain"/>
    <property type="match status" value="1"/>
</dbReference>
<keyword evidence="4" id="KW-0804">Transcription</keyword>
<dbReference type="GO" id="GO:0006351">
    <property type="term" value="P:DNA-templated transcription"/>
    <property type="evidence" value="ECO:0007669"/>
    <property type="project" value="TreeGrafter"/>
</dbReference>
<gene>
    <name evidence="7" type="primary">dmlR_37</name>
    <name evidence="6" type="ORF">GJJ18_23675</name>
    <name evidence="7" type="ORF">SAMEA4873563_05263</name>
</gene>
<name>A0A486W0Q2_KLEPN</name>
<reference evidence="6" key="2">
    <citation type="submission" date="2019-10" db="EMBL/GenBank/DDBJ databases">
        <title>Molecular typing, antibiotic resistance determination and virulence profiling for 36 multidrug-resistant clinical Klebsiella pneumoniae isolates using second- and third-generation sequencing.</title>
        <authorList>
            <person name="Shelenkov A."/>
            <person name="Mikhaylova Y."/>
            <person name="Yanushevich Y."/>
            <person name="Samoilov A."/>
            <person name="Petrova L."/>
            <person name="Fomina V."/>
            <person name="Gusarov V."/>
            <person name="Zamyatin M."/>
            <person name="Shagin D."/>
        </authorList>
    </citation>
    <scope>NUCLEOTIDE SEQUENCE [LARGE SCALE GENOMIC DNA]</scope>
    <source>
        <strain evidence="6">CriePir115</strain>
    </source>
</reference>
<evidence type="ECO:0000256" key="2">
    <source>
        <dbReference type="ARBA" id="ARBA00023015"/>
    </source>
</evidence>
<dbReference type="Pfam" id="PF00126">
    <property type="entry name" value="HTH_1"/>
    <property type="match status" value="1"/>
</dbReference>
<comment type="similarity">
    <text evidence="1">Belongs to the LysR transcriptional regulatory family.</text>
</comment>
<evidence type="ECO:0000259" key="5">
    <source>
        <dbReference type="PROSITE" id="PS50931"/>
    </source>
</evidence>
<evidence type="ECO:0000313" key="7">
    <source>
        <dbReference type="EMBL" id="VGM57092.1"/>
    </source>
</evidence>
<organism evidence="7">
    <name type="scientific">Klebsiella pneumoniae</name>
    <dbReference type="NCBI Taxonomy" id="573"/>
    <lineage>
        <taxon>Bacteria</taxon>
        <taxon>Pseudomonadati</taxon>
        <taxon>Pseudomonadota</taxon>
        <taxon>Gammaproteobacteria</taxon>
        <taxon>Enterobacterales</taxon>
        <taxon>Enterobacteriaceae</taxon>
        <taxon>Klebsiella/Raoultella group</taxon>
        <taxon>Klebsiella</taxon>
        <taxon>Klebsiella pneumoniae complex</taxon>
    </lineage>
</organism>
<evidence type="ECO:0000256" key="4">
    <source>
        <dbReference type="ARBA" id="ARBA00023163"/>
    </source>
</evidence>
<dbReference type="PROSITE" id="PS50931">
    <property type="entry name" value="HTH_LYSR"/>
    <property type="match status" value="1"/>
</dbReference>
<protein>
    <submittedName>
        <fullName evidence="7">LysR family transcriptional regulator</fullName>
    </submittedName>
</protein>
<proteinExistence type="inferred from homology"/>
<accession>A0A486W0Q2</accession>
<dbReference type="InterPro" id="IPR036388">
    <property type="entry name" value="WH-like_DNA-bd_sf"/>
</dbReference>
<dbReference type="SUPFAM" id="SSF46785">
    <property type="entry name" value="Winged helix' DNA-binding domain"/>
    <property type="match status" value="1"/>
</dbReference>
<keyword evidence="2" id="KW-0805">Transcription regulation</keyword>
<dbReference type="AlphaFoldDB" id="A0A486W0Q2"/>
<dbReference type="InterPro" id="IPR036390">
    <property type="entry name" value="WH_DNA-bd_sf"/>
</dbReference>
<dbReference type="PANTHER" id="PTHR30537:SF5">
    <property type="entry name" value="HTH-TYPE TRANSCRIPTIONAL ACTIVATOR TTDR-RELATED"/>
    <property type="match status" value="1"/>
</dbReference>
<dbReference type="InterPro" id="IPR058163">
    <property type="entry name" value="LysR-type_TF_proteobact-type"/>
</dbReference>
<evidence type="ECO:0000313" key="6">
    <source>
        <dbReference type="EMBL" id="MRL38415.1"/>
    </source>
</evidence>
<dbReference type="EMBL" id="CAAHDH010000016">
    <property type="protein sequence ID" value="VGM57092.1"/>
    <property type="molecule type" value="Genomic_DNA"/>
</dbReference>